<comment type="caution">
    <text evidence="2">The sequence shown here is derived from an EMBL/GenBank/DDBJ whole genome shotgun (WGS) entry which is preliminary data.</text>
</comment>
<accession>A0ABS9ZXT1</accession>
<gene>
    <name evidence="2" type="ORF">MMF97_10485</name>
</gene>
<sequence>MLKNFVRLLCLTGLILVWGSFAKAQSQLTPGNLALLNKLQISLADISDSTFNIENDEGKIAQNTHFVKELVKALKTPHSYAFNFDSLKNISILKAPNNSFKIFTWSLALSNGTYKFYGTIQLPTKDGQLKLVPLNDATSQISDPDAITNAKNWYGARYYEIMPVSSYNNQPSYFILLGWKGYTNKTTQKVIEVLTLDKDEAIFGKKIFETAVNSNTLKNRVIFEYSSKNSMTLTYNRSVSMIVFDHLAPYEPSMKDQFEYYVSDSSFDGYIINYNRFKLKENITLKNDPSVQDEHYKPPVKATTLLKKAN</sequence>
<dbReference type="RefSeq" id="WP_243362216.1">
    <property type="nucleotide sequence ID" value="NZ_JALGBH010000002.1"/>
</dbReference>
<reference evidence="2" key="1">
    <citation type="submission" date="2022-03" db="EMBL/GenBank/DDBJ databases">
        <authorList>
            <person name="Woo C.Y."/>
        </authorList>
    </citation>
    <scope>NUCLEOTIDE SEQUENCE</scope>
    <source>
        <strain evidence="2">CYS-01</strain>
    </source>
</reference>
<dbReference type="EMBL" id="JALGBH010000002">
    <property type="protein sequence ID" value="MCJ0743139.1"/>
    <property type="molecule type" value="Genomic_DNA"/>
</dbReference>
<proteinExistence type="predicted"/>
<feature type="chain" id="PRO_5046152461" evidence="1">
    <location>
        <begin position="25"/>
        <end position="310"/>
    </location>
</feature>
<evidence type="ECO:0000313" key="3">
    <source>
        <dbReference type="Proteomes" id="UP001165460"/>
    </source>
</evidence>
<evidence type="ECO:0000256" key="1">
    <source>
        <dbReference type="SAM" id="SignalP"/>
    </source>
</evidence>
<feature type="signal peptide" evidence="1">
    <location>
        <begin position="1"/>
        <end position="24"/>
    </location>
</feature>
<protein>
    <submittedName>
        <fullName evidence="2">Uncharacterized protein</fullName>
    </submittedName>
</protein>
<name>A0ABS9ZXT1_9SPHI</name>
<evidence type="ECO:0000313" key="2">
    <source>
        <dbReference type="EMBL" id="MCJ0743139.1"/>
    </source>
</evidence>
<keyword evidence="3" id="KW-1185">Reference proteome</keyword>
<organism evidence="2 3">
    <name type="scientific">Pedobacter montanisoli</name>
    <dbReference type="NCBI Taxonomy" id="2923277"/>
    <lineage>
        <taxon>Bacteria</taxon>
        <taxon>Pseudomonadati</taxon>
        <taxon>Bacteroidota</taxon>
        <taxon>Sphingobacteriia</taxon>
        <taxon>Sphingobacteriales</taxon>
        <taxon>Sphingobacteriaceae</taxon>
        <taxon>Pedobacter</taxon>
    </lineage>
</organism>
<keyword evidence="1" id="KW-0732">Signal</keyword>
<dbReference type="Proteomes" id="UP001165460">
    <property type="component" value="Unassembled WGS sequence"/>
</dbReference>